<evidence type="ECO:0000256" key="6">
    <source>
        <dbReference type="ARBA" id="ARBA00022692"/>
    </source>
</evidence>
<keyword evidence="4 12" id="KW-0813">Transport</keyword>
<evidence type="ECO:0000256" key="9">
    <source>
        <dbReference type="ARBA" id="ARBA00023065"/>
    </source>
</evidence>
<keyword evidence="7 12" id="KW-0375">Hydrogen ion transport</keyword>
<evidence type="ECO:0000256" key="11">
    <source>
        <dbReference type="ARBA" id="ARBA00023136"/>
    </source>
</evidence>
<dbReference type="GO" id="GO:0045259">
    <property type="term" value="C:proton-transporting ATP synthase complex"/>
    <property type="evidence" value="ECO:0007669"/>
    <property type="project" value="UniProtKB-KW"/>
</dbReference>
<evidence type="ECO:0000313" key="14">
    <source>
        <dbReference type="EMBL" id="AIW65040.1"/>
    </source>
</evidence>
<dbReference type="InterPro" id="IPR001421">
    <property type="entry name" value="ATP8_metazoa"/>
</dbReference>
<evidence type="ECO:0000256" key="1">
    <source>
        <dbReference type="ARBA" id="ARBA00004304"/>
    </source>
</evidence>
<protein>
    <recommendedName>
        <fullName evidence="12">ATP synthase complex subunit 8</fullName>
    </recommendedName>
</protein>
<feature type="transmembrane region" description="Helical" evidence="13">
    <location>
        <begin position="6"/>
        <end position="29"/>
    </location>
</feature>
<dbReference type="GO" id="GO:0031966">
    <property type="term" value="C:mitochondrial membrane"/>
    <property type="evidence" value="ECO:0007669"/>
    <property type="project" value="UniProtKB-SubCell"/>
</dbReference>
<comment type="subcellular location">
    <subcellularLocation>
        <location evidence="1 12">Mitochondrion membrane</location>
        <topology evidence="1 12">Single-pass membrane protein</topology>
    </subcellularLocation>
</comment>
<evidence type="ECO:0000256" key="5">
    <source>
        <dbReference type="ARBA" id="ARBA00022547"/>
    </source>
</evidence>
<keyword evidence="9 12" id="KW-0406">Ion transport</keyword>
<dbReference type="EMBL" id="KM244707">
    <property type="protein sequence ID" value="AIW65040.1"/>
    <property type="molecule type" value="Genomic_DNA"/>
</dbReference>
<gene>
    <name evidence="14" type="primary">ATP8</name>
</gene>
<keyword evidence="8 13" id="KW-1133">Transmembrane helix</keyword>
<dbReference type="GO" id="GO:0015078">
    <property type="term" value="F:proton transmembrane transporter activity"/>
    <property type="evidence" value="ECO:0007669"/>
    <property type="project" value="InterPro"/>
</dbReference>
<keyword evidence="10 12" id="KW-0496">Mitochondrion</keyword>
<proteinExistence type="inferred from homology"/>
<evidence type="ECO:0000256" key="12">
    <source>
        <dbReference type="RuleBase" id="RU003661"/>
    </source>
</evidence>
<dbReference type="Pfam" id="PF00895">
    <property type="entry name" value="ATP-synt_8"/>
    <property type="match status" value="1"/>
</dbReference>
<comment type="subunit">
    <text evidence="3">F-type ATPases have 2 components, CF(1) - the catalytic core - and CF(0) - the membrane proton channel.</text>
</comment>
<sequence length="52" mass="6641">MPQMSPMWWTMLMIMFLMTFFMFNMMIYFMKMEEGTKEENIKIHTKSMNWKW</sequence>
<dbReference type="GO" id="GO:0015986">
    <property type="term" value="P:proton motive force-driven ATP synthesis"/>
    <property type="evidence" value="ECO:0007669"/>
    <property type="project" value="InterPro"/>
</dbReference>
<organism evidence="14">
    <name type="scientific">Notonectidae sp. MT-2014</name>
    <dbReference type="NCBI Taxonomy" id="1560018"/>
    <lineage>
        <taxon>Eukaryota</taxon>
        <taxon>Metazoa</taxon>
        <taxon>Ecdysozoa</taxon>
        <taxon>Arthropoda</taxon>
        <taxon>Hexapoda</taxon>
        <taxon>Insecta</taxon>
        <taxon>Pterygota</taxon>
        <taxon>Neoptera</taxon>
        <taxon>Paraneoptera</taxon>
        <taxon>Hemiptera</taxon>
        <taxon>Heteroptera</taxon>
        <taxon>Panheteroptera</taxon>
        <taxon>Nepomorpha</taxon>
        <taxon>Notonectidae</taxon>
    </lineage>
</organism>
<name>A0A0A0VG17_9HEMI</name>
<evidence type="ECO:0000256" key="10">
    <source>
        <dbReference type="ARBA" id="ARBA00023128"/>
    </source>
</evidence>
<comment type="similarity">
    <text evidence="2 12">Belongs to the ATPase protein 8 family.</text>
</comment>
<reference evidence="14" key="1">
    <citation type="journal article" date="2014" name="Nucleic Acids Res.">
        <title>Multiplex sequencing of pooled mitochondrial genomes-a crucial step toward biodiversity analysis using mito-metagenomics.</title>
        <authorList>
            <person name="Tang M."/>
            <person name="Tan M."/>
            <person name="Meng G."/>
            <person name="Yang S."/>
            <person name="Su X."/>
            <person name="Liu S."/>
            <person name="Song W."/>
            <person name="Li Y."/>
            <person name="Wu Q."/>
            <person name="Zhang A."/>
            <person name="Zhou X."/>
        </authorList>
    </citation>
    <scope>NUCLEOTIDE SEQUENCE</scope>
</reference>
<evidence type="ECO:0000256" key="8">
    <source>
        <dbReference type="ARBA" id="ARBA00022989"/>
    </source>
</evidence>
<evidence type="ECO:0000256" key="2">
    <source>
        <dbReference type="ARBA" id="ARBA00008892"/>
    </source>
</evidence>
<geneLocation type="mitochondrion" evidence="14"/>
<evidence type="ECO:0000256" key="7">
    <source>
        <dbReference type="ARBA" id="ARBA00022781"/>
    </source>
</evidence>
<evidence type="ECO:0000256" key="3">
    <source>
        <dbReference type="ARBA" id="ARBA00011291"/>
    </source>
</evidence>
<evidence type="ECO:0000256" key="13">
    <source>
        <dbReference type="SAM" id="Phobius"/>
    </source>
</evidence>
<keyword evidence="5 12" id="KW-0138">CF(0)</keyword>
<keyword evidence="11 13" id="KW-0472">Membrane</keyword>
<dbReference type="AlphaFoldDB" id="A0A0A0VG17"/>
<keyword evidence="6 12" id="KW-0812">Transmembrane</keyword>
<evidence type="ECO:0000256" key="4">
    <source>
        <dbReference type="ARBA" id="ARBA00022448"/>
    </source>
</evidence>
<accession>A0A0A0VG17</accession>